<dbReference type="EMBL" id="ML978711">
    <property type="protein sequence ID" value="KAF2092270.1"/>
    <property type="molecule type" value="Genomic_DNA"/>
</dbReference>
<protein>
    <submittedName>
        <fullName evidence="2">Uncharacterized protein</fullName>
    </submittedName>
</protein>
<sequence length="381" mass="42277">MVRFDPDKYGNPFAARNAKNPVLAKKKKALMAKRVQYGHPAKHTPPALPAPPVEPAPSSELAQPIKQRSHVKPSYIADLAAILRSRKLANLEPDVRFQKLKRTAWMYASVEHGQVMRYSNETQYSTNKQRGMKSLEGQKPHEQVEGTVLLQHPIARSPPRKPVTFTKDDALKCFGDRNDVNSIPFTKQDVLDCFHVGWKTEIQSSSDTNRLSSTLVEGPRSLNREASLAYCSLGIATPGTESGHSRYGTLSGAKIVPRYIRPQKIDRQPKVKAEHLSVVVAPPAESAPKLSAYEENMSKHRVMFSSGFYGRRIRLKQSKGRPEPPEHTIATVVVQGTAAVRIEKGNKEDIYEQGKSGDPLAPAIDRKSKLPSNKVSLLSPL</sequence>
<feature type="region of interest" description="Disordered" evidence="1">
    <location>
        <begin position="35"/>
        <end position="59"/>
    </location>
</feature>
<gene>
    <name evidence="2" type="ORF">K490DRAFT_61710</name>
</gene>
<keyword evidence="3" id="KW-1185">Reference proteome</keyword>
<proteinExistence type="predicted"/>
<evidence type="ECO:0000313" key="3">
    <source>
        <dbReference type="Proteomes" id="UP000799776"/>
    </source>
</evidence>
<organism evidence="2 3">
    <name type="scientific">Saccharata proteae CBS 121410</name>
    <dbReference type="NCBI Taxonomy" id="1314787"/>
    <lineage>
        <taxon>Eukaryota</taxon>
        <taxon>Fungi</taxon>
        <taxon>Dikarya</taxon>
        <taxon>Ascomycota</taxon>
        <taxon>Pezizomycotina</taxon>
        <taxon>Dothideomycetes</taxon>
        <taxon>Dothideomycetes incertae sedis</taxon>
        <taxon>Botryosphaeriales</taxon>
        <taxon>Saccharataceae</taxon>
        <taxon>Saccharata</taxon>
    </lineage>
</organism>
<evidence type="ECO:0000256" key="1">
    <source>
        <dbReference type="SAM" id="MobiDB-lite"/>
    </source>
</evidence>
<name>A0A9P4HZP9_9PEZI</name>
<feature type="compositionally biased region" description="Pro residues" evidence="1">
    <location>
        <begin position="46"/>
        <end position="55"/>
    </location>
</feature>
<reference evidence="2" key="1">
    <citation type="journal article" date="2020" name="Stud. Mycol.">
        <title>101 Dothideomycetes genomes: a test case for predicting lifestyles and emergence of pathogens.</title>
        <authorList>
            <person name="Haridas S."/>
            <person name="Albert R."/>
            <person name="Binder M."/>
            <person name="Bloem J."/>
            <person name="Labutti K."/>
            <person name="Salamov A."/>
            <person name="Andreopoulos B."/>
            <person name="Baker S."/>
            <person name="Barry K."/>
            <person name="Bills G."/>
            <person name="Bluhm B."/>
            <person name="Cannon C."/>
            <person name="Castanera R."/>
            <person name="Culley D."/>
            <person name="Daum C."/>
            <person name="Ezra D."/>
            <person name="Gonzalez J."/>
            <person name="Henrissat B."/>
            <person name="Kuo A."/>
            <person name="Liang C."/>
            <person name="Lipzen A."/>
            <person name="Lutzoni F."/>
            <person name="Magnuson J."/>
            <person name="Mondo S."/>
            <person name="Nolan M."/>
            <person name="Ohm R."/>
            <person name="Pangilinan J."/>
            <person name="Park H.-J."/>
            <person name="Ramirez L."/>
            <person name="Alfaro M."/>
            <person name="Sun H."/>
            <person name="Tritt A."/>
            <person name="Yoshinaga Y."/>
            <person name="Zwiers L.-H."/>
            <person name="Turgeon B."/>
            <person name="Goodwin S."/>
            <person name="Spatafora J."/>
            <person name="Crous P."/>
            <person name="Grigoriev I."/>
        </authorList>
    </citation>
    <scope>NUCLEOTIDE SEQUENCE</scope>
    <source>
        <strain evidence="2">CBS 121410</strain>
    </source>
</reference>
<feature type="region of interest" description="Disordered" evidence="1">
    <location>
        <begin position="345"/>
        <end position="381"/>
    </location>
</feature>
<feature type="compositionally biased region" description="Polar residues" evidence="1">
    <location>
        <begin position="370"/>
        <end position="381"/>
    </location>
</feature>
<comment type="caution">
    <text evidence="2">The sequence shown here is derived from an EMBL/GenBank/DDBJ whole genome shotgun (WGS) entry which is preliminary data.</text>
</comment>
<dbReference type="Proteomes" id="UP000799776">
    <property type="component" value="Unassembled WGS sequence"/>
</dbReference>
<evidence type="ECO:0000313" key="2">
    <source>
        <dbReference type="EMBL" id="KAF2092270.1"/>
    </source>
</evidence>
<accession>A0A9P4HZP9</accession>
<dbReference type="AlphaFoldDB" id="A0A9P4HZP9"/>